<dbReference type="Pfam" id="PF01609">
    <property type="entry name" value="DDE_Tnp_1"/>
    <property type="match status" value="1"/>
</dbReference>
<dbReference type="GO" id="GO:0003677">
    <property type="term" value="F:DNA binding"/>
    <property type="evidence" value="ECO:0007669"/>
    <property type="project" value="InterPro"/>
</dbReference>
<dbReference type="SUPFAM" id="SSF53098">
    <property type="entry name" value="Ribonuclease H-like"/>
    <property type="match status" value="1"/>
</dbReference>
<evidence type="ECO:0000313" key="2">
    <source>
        <dbReference type="EMBL" id="HER40381.1"/>
    </source>
</evidence>
<name>A0A7C2M5L9_9FLAO</name>
<evidence type="ECO:0000259" key="1">
    <source>
        <dbReference type="Pfam" id="PF01609"/>
    </source>
</evidence>
<dbReference type="EMBL" id="DSEE01000301">
    <property type="protein sequence ID" value="HER40381.1"/>
    <property type="molecule type" value="Genomic_DNA"/>
</dbReference>
<dbReference type="GO" id="GO:0004803">
    <property type="term" value="F:transposase activity"/>
    <property type="evidence" value="ECO:0007669"/>
    <property type="project" value="InterPro"/>
</dbReference>
<dbReference type="GO" id="GO:0006313">
    <property type="term" value="P:DNA transposition"/>
    <property type="evidence" value="ECO:0007669"/>
    <property type="project" value="InterPro"/>
</dbReference>
<dbReference type="NCBIfam" id="NF033559">
    <property type="entry name" value="transpos_IS1634"/>
    <property type="match status" value="1"/>
</dbReference>
<dbReference type="InterPro" id="IPR012337">
    <property type="entry name" value="RNaseH-like_sf"/>
</dbReference>
<feature type="domain" description="Transposase IS4-like" evidence="1">
    <location>
        <begin position="169"/>
        <end position="440"/>
    </location>
</feature>
<gene>
    <name evidence="2" type="ORF">ENO10_04085</name>
</gene>
<dbReference type="PANTHER" id="PTHR34614">
    <property type="match status" value="1"/>
</dbReference>
<organism evidence="2">
    <name type="scientific">Salinimicrobium catena</name>
    <dbReference type="NCBI Taxonomy" id="390640"/>
    <lineage>
        <taxon>Bacteria</taxon>
        <taxon>Pseudomonadati</taxon>
        <taxon>Bacteroidota</taxon>
        <taxon>Flavobacteriia</taxon>
        <taxon>Flavobacteriales</taxon>
        <taxon>Flavobacteriaceae</taxon>
        <taxon>Salinimicrobium</taxon>
    </lineage>
</organism>
<dbReference type="AlphaFoldDB" id="A0A7C2M5L9"/>
<proteinExistence type="predicted"/>
<dbReference type="Proteomes" id="UP000885753">
    <property type="component" value="Unassembled WGS sequence"/>
</dbReference>
<dbReference type="InterPro" id="IPR047654">
    <property type="entry name" value="IS1634_transpos"/>
</dbReference>
<accession>A0A7C2M5L9</accession>
<comment type="caution">
    <text evidence="2">The sequence shown here is derived from an EMBL/GenBank/DDBJ whole genome shotgun (WGS) entry which is preliminary data.</text>
</comment>
<protein>
    <submittedName>
        <fullName evidence="2">IS1634 family transposase</fullName>
    </submittedName>
</protein>
<dbReference type="InterPro" id="IPR002559">
    <property type="entry name" value="Transposase_11"/>
</dbReference>
<dbReference type="PANTHER" id="PTHR34614:SF2">
    <property type="entry name" value="TRANSPOSASE IS4-LIKE DOMAIN-CONTAINING PROTEIN"/>
    <property type="match status" value="1"/>
</dbReference>
<reference evidence="2" key="1">
    <citation type="journal article" date="2020" name="mSystems">
        <title>Genome- and Community-Level Interaction Insights into Carbon Utilization and Element Cycling Functions of Hydrothermarchaeota in Hydrothermal Sediment.</title>
        <authorList>
            <person name="Zhou Z."/>
            <person name="Liu Y."/>
            <person name="Xu W."/>
            <person name="Pan J."/>
            <person name="Luo Z.H."/>
            <person name="Li M."/>
        </authorList>
    </citation>
    <scope>NUCLEOTIDE SEQUENCE [LARGE SCALE GENOMIC DNA]</scope>
    <source>
        <strain evidence="2">SpSt-1235</strain>
    </source>
</reference>
<sequence length="497" mass="56807">MFVRRKQNKSGSTSIQIIKKVNRNNKVLKTIGSSSVPEEIEKLYQQALYELPRLYGATLFDTIAEPIVSELSNDAIRVAGPDLVFGKIYDKIGFSQIQSSLLRDLVISRITHPGSKLSLSNFLKETGRRNVSVYSIYRFLDKLNSSLKDEIETISFNYTQKLLGGRIGVVFYDMTTIYFEASEPDDFRVPGFSKEGKHQNPQVMLGLLVGKDGYPIGYELFEGNTFEGHTLIPVLERYSKRFKLEKPIVVADSGLLSKANIEQLSENGYQFIIGARIKNEATSVKKQVVKLELQNGQFAIIKRTDGLKLHIGYSDKRAKKDRFNRDRGLKKLEKNLASGKLTKANINNRGYNKFLKLEGEISISIDDEKLEQDQRWDGLKGYLTNTTLQSSDVVDNYNNLWKTEKAFRISKTDLKIRPVYHRLKERIQAHICISFMAYLIYKELERILKTNNSTLTINMAIDNINRMYEVTTGKNIPIRLKNNPAQQEIIDTVNSIF</sequence>